<evidence type="ECO:0008006" key="3">
    <source>
        <dbReference type="Google" id="ProtNLM"/>
    </source>
</evidence>
<dbReference type="AlphaFoldDB" id="A0A1G6GKY7"/>
<gene>
    <name evidence="1" type="ORF">SAMN05421732_10166</name>
</gene>
<proteinExistence type="predicted"/>
<evidence type="ECO:0000313" key="2">
    <source>
        <dbReference type="Proteomes" id="UP000243468"/>
    </source>
</evidence>
<dbReference type="EMBL" id="FMYO01000001">
    <property type="protein sequence ID" value="SDB82678.1"/>
    <property type="molecule type" value="Genomic_DNA"/>
</dbReference>
<dbReference type="Proteomes" id="UP000243468">
    <property type="component" value="Unassembled WGS sequence"/>
</dbReference>
<protein>
    <recommendedName>
        <fullName evidence="3">Transposase</fullName>
    </recommendedName>
</protein>
<sequence>MLNKTENLVAKSVNGREIVVSLIPLKKMQNTRDGFKWVEVGKKVLLESGIEIELNLDGRSFYTGVNEMFRLNAHVNAV</sequence>
<reference evidence="2" key="1">
    <citation type="submission" date="2016-09" db="EMBL/GenBank/DDBJ databases">
        <authorList>
            <person name="Varghese N."/>
            <person name="Submissions S."/>
        </authorList>
    </citation>
    <scope>NUCLEOTIDE SEQUENCE [LARGE SCALE GENOMIC DNA]</scope>
    <source>
        <strain evidence="2">ANC 4667</strain>
    </source>
</reference>
<evidence type="ECO:0000313" key="1">
    <source>
        <dbReference type="EMBL" id="SDB82678.1"/>
    </source>
</evidence>
<dbReference type="RefSeq" id="WP_425550232.1">
    <property type="nucleotide sequence ID" value="NZ_BAABKJ010000007.1"/>
</dbReference>
<keyword evidence="2" id="KW-1185">Reference proteome</keyword>
<name>A0A1G6GKY7_9GAMM</name>
<organism evidence="1 2">
    <name type="scientific">Acinetobacter kookii</name>
    <dbReference type="NCBI Taxonomy" id="1226327"/>
    <lineage>
        <taxon>Bacteria</taxon>
        <taxon>Pseudomonadati</taxon>
        <taxon>Pseudomonadota</taxon>
        <taxon>Gammaproteobacteria</taxon>
        <taxon>Moraxellales</taxon>
        <taxon>Moraxellaceae</taxon>
        <taxon>Acinetobacter</taxon>
    </lineage>
</organism>
<accession>A0A1G6GKY7</accession>